<reference evidence="1 2" key="1">
    <citation type="submission" date="2014-04" db="EMBL/GenBank/DDBJ databases">
        <title>Aquimarina sp. 22II-S11-z7 Genome Sequencing.</title>
        <authorList>
            <person name="Lai Q."/>
        </authorList>
    </citation>
    <scope>NUCLEOTIDE SEQUENCE [LARGE SCALE GENOMIC DNA]</scope>
    <source>
        <strain evidence="1 2">22II-S11-z7</strain>
    </source>
</reference>
<dbReference type="EMBL" id="AQRA01000004">
    <property type="protein sequence ID" value="EZH73902.1"/>
    <property type="molecule type" value="Genomic_DNA"/>
</dbReference>
<evidence type="ECO:0000313" key="2">
    <source>
        <dbReference type="Proteomes" id="UP000023541"/>
    </source>
</evidence>
<dbReference type="OrthoDB" id="613240at2"/>
<keyword evidence="2" id="KW-1185">Reference proteome</keyword>
<dbReference type="STRING" id="1317122.ATO12_13520"/>
<organism evidence="1 2">
    <name type="scientific">Aquimarina atlantica</name>
    <dbReference type="NCBI Taxonomy" id="1317122"/>
    <lineage>
        <taxon>Bacteria</taxon>
        <taxon>Pseudomonadati</taxon>
        <taxon>Bacteroidota</taxon>
        <taxon>Flavobacteriia</taxon>
        <taxon>Flavobacteriales</taxon>
        <taxon>Flavobacteriaceae</taxon>
        <taxon>Aquimarina</taxon>
    </lineage>
</organism>
<name>A0A023BV42_9FLAO</name>
<accession>A0A023BV42</accession>
<gene>
    <name evidence="1" type="ORF">ATO12_13520</name>
</gene>
<dbReference type="AlphaFoldDB" id="A0A023BV42"/>
<proteinExistence type="predicted"/>
<sequence>MNSRYLLVFALLISSYTFAQRPILLEDFSFKIGEKYKRIRNINTYQVASGNRLVSIKKGRNSMTIQRYSLDNLKEDVKKRQVVDDKGNFETVMKLGGKAVVFYSINDKAYAQKVSLTGIVVEKPIQLVNDRENVNRDFGFKSTYGFDAGGRINKFVFKKSADEKKLLILYRIETSSGKGDKIGIAVYKDDLSLLWKRKVTLPYSSGRIQNEDFAIGNDGHFYMTASVFNQESKDKNKLENTYHTEVFKITEEKGSEIIKSKIDISGRSITDAVIEVDGAGKVKVSGFYANSNNKEEISGVFSAALSDNGTVGAIIKSDIPLETLQSLALKREERINEGTQKENDLKDLEKLKINDIVFNSDGSTTFLGEQRFVESFTTSSSSGSRTTYKYYYRDIFVFKLGSDNTMVWMHKLPKYQMGTRGKRSMSYLNFKNDGKLYLFYVDDFTNLKRSLDETPTRYFDGKKEFIYLTSYVIDDATGEVTKEAILTGSDIRNSRLDVLELTKAAILPNKSMIMEAYDGKKNNLLLKIALAK</sequence>
<dbReference type="RefSeq" id="WP_131248800.1">
    <property type="nucleotide sequence ID" value="NZ_AQRA01000004.1"/>
</dbReference>
<comment type="caution">
    <text evidence="1">The sequence shown here is derived from an EMBL/GenBank/DDBJ whole genome shotgun (WGS) entry which is preliminary data.</text>
</comment>
<dbReference type="eggNOG" id="ENOG502ZA6F">
    <property type="taxonomic scope" value="Bacteria"/>
</dbReference>
<evidence type="ECO:0000313" key="1">
    <source>
        <dbReference type="EMBL" id="EZH73902.1"/>
    </source>
</evidence>
<protein>
    <submittedName>
        <fullName evidence="1">Uncharacterized protein</fullName>
    </submittedName>
</protein>
<dbReference type="Proteomes" id="UP000023541">
    <property type="component" value="Unassembled WGS sequence"/>
</dbReference>